<keyword evidence="5" id="KW-0472">Membrane</keyword>
<proteinExistence type="inferred from homology"/>
<feature type="compositionally biased region" description="Polar residues" evidence="4">
    <location>
        <begin position="631"/>
        <end position="641"/>
    </location>
</feature>
<feature type="compositionally biased region" description="Basic and acidic residues" evidence="4">
    <location>
        <begin position="793"/>
        <end position="817"/>
    </location>
</feature>
<comment type="similarity">
    <text evidence="1">Belongs to the CSN9 family.</text>
</comment>
<evidence type="ECO:0000256" key="1">
    <source>
        <dbReference type="ARBA" id="ARBA00009162"/>
    </source>
</evidence>
<dbReference type="EMBL" id="SWLE01000009">
    <property type="protein sequence ID" value="TNM96461.1"/>
    <property type="molecule type" value="Genomic_DNA"/>
</dbReference>
<feature type="region of interest" description="Disordered" evidence="4">
    <location>
        <begin position="696"/>
        <end position="817"/>
    </location>
</feature>
<feature type="transmembrane region" description="Helical" evidence="5">
    <location>
        <begin position="104"/>
        <end position="122"/>
    </location>
</feature>
<keyword evidence="7" id="KW-1185">Reference proteome</keyword>
<accession>A0A4Z2BW98</accession>
<dbReference type="GO" id="GO:0008180">
    <property type="term" value="C:COP9 signalosome"/>
    <property type="evidence" value="ECO:0007669"/>
    <property type="project" value="UniProtKB-KW"/>
</dbReference>
<evidence type="ECO:0000313" key="7">
    <source>
        <dbReference type="Proteomes" id="UP000516260"/>
    </source>
</evidence>
<dbReference type="AlphaFoldDB" id="A0A4Z2BW98"/>
<evidence type="ECO:0000256" key="4">
    <source>
        <dbReference type="SAM" id="MobiDB-lite"/>
    </source>
</evidence>
<protein>
    <recommendedName>
        <fullName evidence="2">COP9 signalosome complex subunit 9</fullName>
    </recommendedName>
</protein>
<dbReference type="PANTHER" id="PTHR28562">
    <property type="entry name" value="COP9 SIGNALOSOME COMPLEX SUBUNIT 9"/>
    <property type="match status" value="1"/>
</dbReference>
<sequence length="817" mass="91205">MKPAVDEMFPEGAGPYVDLDEAGGSSGLLMDLAANEKAVHSDFFNGRSSGKNVLINVPVLLRLQKTLLLNSQSERQQGLGSHLDLQTENRKGAETMAARRRTSFAGVVVTAVVVMMLLPAFLSAGPISQKKKRDAGESIRERSAVAESHRRLIRNRRNISWYKQHSDFWAWYKYFTDNGNQEAVEEMDRIYLAYLQNKNRVEARRSYKAYLRHLGDIYKSCADSEDPNCVASQTNRPKNKPEPPKPAPVKTCDPTKDAYCLYAALVQGKSPYLPLVLPAAATAPAPAPVKKAPAPQSGYYYYSPSLVPFLSKEQKAELLRICASDDVECLQYHLRAAYGYKSSAGSLPSYAHLGCDPKKDPDCKPQLVQKAPSGLYLQYPNCDPIRDPMCAYAASLVAQRAPNPPAQAGPGSCNPLFEDGCNPLTATKFATPPEAYKNKESDEAAALRVAPPAGEQHNDPYAMFRDAYANANRIADPYAMYRQTSVPDSPTNDPYAMYRQASAQDSPANDPYAMYRQASTPDSASANDPYAMYRQVISAASPNVNDPYAMYRQASVPDSSSTNDPYSMYRQASAPASPPANDPYAILRRFMAHAQVNDPYAPRMEGTPESNPNDPFSAIREAAGTLHRQRPSTPWQQNPFSSYEEPAQEARHPLGPPGKTKEGYDCFIGYDRECFPVKPTEPRSGAHRRIPYPAEAYEPHLNADGTRNGVREPNNPHCDPEYDPDCRLRRYEPEQAKASLKPEHHTEEDHRQGAAERPEQQEQDQYEAEPYQSGQEEPHMSYQPQGMPTLQDILRRYGDQFPEQEEHRSYADDYRKK</sequence>
<organism evidence="6 7">
    <name type="scientific">Takifugu bimaculatus</name>
    <dbReference type="NCBI Taxonomy" id="433685"/>
    <lineage>
        <taxon>Eukaryota</taxon>
        <taxon>Metazoa</taxon>
        <taxon>Chordata</taxon>
        <taxon>Craniata</taxon>
        <taxon>Vertebrata</taxon>
        <taxon>Euteleostomi</taxon>
        <taxon>Actinopterygii</taxon>
        <taxon>Neopterygii</taxon>
        <taxon>Teleostei</taxon>
        <taxon>Neoteleostei</taxon>
        <taxon>Acanthomorphata</taxon>
        <taxon>Eupercaria</taxon>
        <taxon>Tetraodontiformes</taxon>
        <taxon>Tetradontoidea</taxon>
        <taxon>Tetraodontidae</taxon>
        <taxon>Takifugu</taxon>
    </lineage>
</organism>
<dbReference type="InterPro" id="IPR029391">
    <property type="entry name" value="CSN9_metazoa"/>
</dbReference>
<feature type="region of interest" description="Disordered" evidence="4">
    <location>
        <begin position="228"/>
        <end position="249"/>
    </location>
</feature>
<keyword evidence="3" id="KW-0736">Signalosome</keyword>
<evidence type="ECO:0000256" key="3">
    <source>
        <dbReference type="ARBA" id="ARBA00022790"/>
    </source>
</evidence>
<dbReference type="Pfam" id="PF15004">
    <property type="entry name" value="MYEOV2"/>
    <property type="match status" value="1"/>
</dbReference>
<dbReference type="Proteomes" id="UP000516260">
    <property type="component" value="Chromosome 17"/>
</dbReference>
<gene>
    <name evidence="6" type="ORF">fugu_016122</name>
</gene>
<feature type="compositionally biased region" description="Basic and acidic residues" evidence="4">
    <location>
        <begin position="718"/>
        <end position="760"/>
    </location>
</feature>
<evidence type="ECO:0000256" key="5">
    <source>
        <dbReference type="SAM" id="Phobius"/>
    </source>
</evidence>
<name>A0A4Z2BW98_9TELE</name>
<comment type="caution">
    <text evidence="6">The sequence shown here is derived from an EMBL/GenBank/DDBJ whole genome shotgun (WGS) entry which is preliminary data.</text>
</comment>
<feature type="region of interest" description="Disordered" evidence="4">
    <location>
        <begin position="626"/>
        <end position="660"/>
    </location>
</feature>
<evidence type="ECO:0000313" key="6">
    <source>
        <dbReference type="EMBL" id="TNM96461.1"/>
    </source>
</evidence>
<evidence type="ECO:0000256" key="2">
    <source>
        <dbReference type="ARBA" id="ARBA00014874"/>
    </source>
</evidence>
<keyword evidence="5" id="KW-0812">Transmembrane</keyword>
<reference evidence="6 7" key="1">
    <citation type="submission" date="2019-04" db="EMBL/GenBank/DDBJ databases">
        <title>The sequence and de novo assembly of Takifugu bimaculatus genome using PacBio and Hi-C technologies.</title>
        <authorList>
            <person name="Xu P."/>
            <person name="Liu B."/>
            <person name="Zhou Z."/>
        </authorList>
    </citation>
    <scope>NUCLEOTIDE SEQUENCE [LARGE SCALE GENOMIC DNA]</scope>
    <source>
        <strain evidence="6">TB-2018</strain>
        <tissue evidence="6">Muscle</tissue>
    </source>
</reference>
<keyword evidence="5" id="KW-1133">Transmembrane helix</keyword>